<keyword evidence="9" id="KW-1185">Reference proteome</keyword>
<dbReference type="SUPFAM" id="SSF48498">
    <property type="entry name" value="Tetracyclin repressor-like, C-terminal domain"/>
    <property type="match status" value="1"/>
</dbReference>
<accession>A0AA96J7V9</accession>
<dbReference type="InterPro" id="IPR039538">
    <property type="entry name" value="BetI_C"/>
</dbReference>
<dbReference type="PANTHER" id="PTHR30055:SF234">
    <property type="entry name" value="HTH-TYPE TRANSCRIPTIONAL REGULATOR BETI"/>
    <property type="match status" value="1"/>
</dbReference>
<keyword evidence="3 5" id="KW-0238">DNA-binding</keyword>
<dbReference type="Pfam" id="PF13977">
    <property type="entry name" value="TetR_C_6"/>
    <property type="match status" value="1"/>
</dbReference>
<dbReference type="AlphaFoldDB" id="A0AA96J9F6"/>
<feature type="DNA-binding region" description="H-T-H motif" evidence="5">
    <location>
        <begin position="40"/>
        <end position="59"/>
    </location>
</feature>
<dbReference type="InterPro" id="IPR036271">
    <property type="entry name" value="Tet_transcr_reg_TetR-rel_C_sf"/>
</dbReference>
<dbReference type="EMBL" id="CP134879">
    <property type="protein sequence ID" value="WNM24403.1"/>
    <property type="molecule type" value="Genomic_DNA"/>
</dbReference>
<dbReference type="GO" id="GO:0003700">
    <property type="term" value="F:DNA-binding transcription factor activity"/>
    <property type="evidence" value="ECO:0007669"/>
    <property type="project" value="TreeGrafter"/>
</dbReference>
<dbReference type="EMBL" id="CP134880">
    <property type="protein sequence ID" value="WNM27237.1"/>
    <property type="molecule type" value="Genomic_DNA"/>
</dbReference>
<evidence type="ECO:0000256" key="5">
    <source>
        <dbReference type="PROSITE-ProRule" id="PRU00335"/>
    </source>
</evidence>
<dbReference type="InterPro" id="IPR050109">
    <property type="entry name" value="HTH-type_TetR-like_transc_reg"/>
</dbReference>
<dbReference type="Proteomes" id="UP001304125">
    <property type="component" value="Chromosome"/>
</dbReference>
<evidence type="ECO:0000313" key="8">
    <source>
        <dbReference type="EMBL" id="WNM27237.1"/>
    </source>
</evidence>
<evidence type="ECO:0000313" key="7">
    <source>
        <dbReference type="EMBL" id="WNM24403.1"/>
    </source>
</evidence>
<dbReference type="Gene3D" id="1.10.357.10">
    <property type="entry name" value="Tetracycline Repressor, domain 2"/>
    <property type="match status" value="1"/>
</dbReference>
<gene>
    <name evidence="7" type="ORF">RN606_13720</name>
    <name evidence="8" type="ORF">RN607_13685</name>
</gene>
<dbReference type="GO" id="GO:0000976">
    <property type="term" value="F:transcription cis-regulatory region binding"/>
    <property type="evidence" value="ECO:0007669"/>
    <property type="project" value="TreeGrafter"/>
</dbReference>
<evidence type="ECO:0000256" key="1">
    <source>
        <dbReference type="ARBA" id="ARBA00022491"/>
    </source>
</evidence>
<accession>A0AA96J9F6</accession>
<dbReference type="PROSITE" id="PS50977">
    <property type="entry name" value="HTH_TETR_2"/>
    <property type="match status" value="1"/>
</dbReference>
<name>A0AA96J9F6_9MICO</name>
<evidence type="ECO:0000256" key="3">
    <source>
        <dbReference type="ARBA" id="ARBA00023125"/>
    </source>
</evidence>
<evidence type="ECO:0000259" key="6">
    <source>
        <dbReference type="PROSITE" id="PS50977"/>
    </source>
</evidence>
<evidence type="ECO:0000256" key="2">
    <source>
        <dbReference type="ARBA" id="ARBA00023015"/>
    </source>
</evidence>
<dbReference type="PANTHER" id="PTHR30055">
    <property type="entry name" value="HTH-TYPE TRANSCRIPTIONAL REGULATOR RUTR"/>
    <property type="match status" value="1"/>
</dbReference>
<proteinExistence type="predicted"/>
<organism evidence="8">
    <name type="scientific">Demequina capsici</name>
    <dbReference type="NCBI Taxonomy" id="3075620"/>
    <lineage>
        <taxon>Bacteria</taxon>
        <taxon>Bacillati</taxon>
        <taxon>Actinomycetota</taxon>
        <taxon>Actinomycetes</taxon>
        <taxon>Micrococcales</taxon>
        <taxon>Demequinaceae</taxon>
        <taxon>Demequina</taxon>
    </lineage>
</organism>
<reference evidence="8 9" key="1">
    <citation type="submission" date="2023-09" db="EMBL/GenBank/DDBJ databases">
        <title>Demequina sp. a novel bacteria isolated from Capsicum annuum.</title>
        <authorList>
            <person name="Humaira Z."/>
            <person name="Lee J."/>
            <person name="Cho D."/>
        </authorList>
    </citation>
    <scope>NUCLEOTIDE SEQUENCE</scope>
    <source>
        <strain evidence="7 9">OYTSA14</strain>
        <strain evidence="8">PMTSA13</strain>
    </source>
</reference>
<feature type="domain" description="HTH tetR-type" evidence="6">
    <location>
        <begin position="17"/>
        <end position="77"/>
    </location>
</feature>
<evidence type="ECO:0000256" key="4">
    <source>
        <dbReference type="ARBA" id="ARBA00023163"/>
    </source>
</evidence>
<dbReference type="KEGG" id="dcp:RN607_13685"/>
<dbReference type="Pfam" id="PF00440">
    <property type="entry name" value="TetR_N"/>
    <property type="match status" value="1"/>
</dbReference>
<evidence type="ECO:0000313" key="9">
    <source>
        <dbReference type="Proteomes" id="UP001304125"/>
    </source>
</evidence>
<sequence length="206" mass="22855">MSHPASKPSSGSYPKGERRKADIVSVALELFAAQGYERTSMVQVAAACGISRAGLLHHFPTKEELLAAVLEERDRIDDARHFDHLDPGRPLEWLAGLVDLAAFNTTQPELVRLFAVLSAEASSPAHPAHDYFVQRYATTRDDYARTVAELVRQGLLAKGVEPEGLEAELIALTDGLQIQWLLDPSIDMPRLLRRRLQQLLSVRLPD</sequence>
<keyword evidence="2" id="KW-0805">Transcription regulation</keyword>
<dbReference type="RefSeq" id="WP_313498086.1">
    <property type="nucleotide sequence ID" value="NZ_CP134879.1"/>
</dbReference>
<dbReference type="SUPFAM" id="SSF46689">
    <property type="entry name" value="Homeodomain-like"/>
    <property type="match status" value="1"/>
</dbReference>
<dbReference type="InterPro" id="IPR001647">
    <property type="entry name" value="HTH_TetR"/>
</dbReference>
<dbReference type="InterPro" id="IPR009057">
    <property type="entry name" value="Homeodomain-like_sf"/>
</dbReference>
<dbReference type="PRINTS" id="PR00455">
    <property type="entry name" value="HTHTETR"/>
</dbReference>
<keyword evidence="4" id="KW-0804">Transcription</keyword>
<keyword evidence="1" id="KW-0678">Repressor</keyword>
<dbReference type="Proteomes" id="UP001303408">
    <property type="component" value="Chromosome"/>
</dbReference>
<protein>
    <submittedName>
        <fullName evidence="8">TetR/AcrR family transcriptional regulator</fullName>
    </submittedName>
</protein>